<comment type="pathway">
    <text evidence="2">Capsule biogenesis; capsule polysaccharide biosynthesis.</text>
</comment>
<evidence type="ECO:0000256" key="7">
    <source>
        <dbReference type="ARBA" id="ARBA00022903"/>
    </source>
</evidence>
<evidence type="ECO:0000256" key="9">
    <source>
        <dbReference type="ARBA" id="ARBA00023136"/>
    </source>
</evidence>
<sequence>MEQVVNYEFFLRLVRKYWRALVACSVLGVVLAAIVTFGIMTPKYQANVQILVNRRTNSTGNDFAGQQADVQMITTYKELIGNQVILKPAQEMLADAYGVRRSLNDLKQAVSVTSTQNSQVFSIVVTDQSRKHSALIANQVADSFKRQVHKIIKVNNVTIVAPAEAPQLPVAPRKALNLMIGLILGLLLGLSYAALRILTDRRVHDLEFLTGELALPSLGIVNHQPHHSQRKQAANLKRHLHLTNDVQTQLSGKRV</sequence>
<keyword evidence="10" id="KW-0270">Exopolysaccharide synthesis</keyword>
<evidence type="ECO:0000256" key="12">
    <source>
        <dbReference type="SAM" id="Phobius"/>
    </source>
</evidence>
<dbReference type="RefSeq" id="WP_137641560.1">
    <property type="nucleotide sequence ID" value="NZ_BJEA01000001.1"/>
</dbReference>
<feature type="transmembrane region" description="Helical" evidence="12">
    <location>
        <begin position="20"/>
        <end position="40"/>
    </location>
</feature>
<evidence type="ECO:0000256" key="2">
    <source>
        <dbReference type="ARBA" id="ARBA00005132"/>
    </source>
</evidence>
<dbReference type="PANTHER" id="PTHR32309">
    <property type="entry name" value="TYROSINE-PROTEIN KINASE"/>
    <property type="match status" value="1"/>
</dbReference>
<gene>
    <name evidence="15" type="ORF">ACFFLI_08180</name>
</gene>
<dbReference type="PANTHER" id="PTHR32309:SF13">
    <property type="entry name" value="FERRIC ENTEROBACTIN TRANSPORT PROTEIN FEPE"/>
    <property type="match status" value="1"/>
</dbReference>
<accession>A0ABV5WUN0</accession>
<evidence type="ECO:0000256" key="8">
    <source>
        <dbReference type="ARBA" id="ARBA00022989"/>
    </source>
</evidence>
<comment type="function">
    <text evidence="11">Required for CpsD phosphorylation. Involved in the regulation of capsular polysaccharide biosynthesis. May be part of a complex that directs the coordinated polymerization and export to the cell surface of the capsular polysaccharide.</text>
</comment>
<feature type="domain" description="Tyrosine-protein kinase G-rich" evidence="14">
    <location>
        <begin position="145"/>
        <end position="196"/>
    </location>
</feature>
<evidence type="ECO:0000256" key="1">
    <source>
        <dbReference type="ARBA" id="ARBA00004651"/>
    </source>
</evidence>
<name>A0ABV5WUN0_9LACO</name>
<evidence type="ECO:0000313" key="16">
    <source>
        <dbReference type="Proteomes" id="UP001589691"/>
    </source>
</evidence>
<dbReference type="Pfam" id="PF13807">
    <property type="entry name" value="GNVR"/>
    <property type="match status" value="1"/>
</dbReference>
<keyword evidence="7" id="KW-0972">Capsule biogenesis/degradation</keyword>
<dbReference type="InterPro" id="IPR050445">
    <property type="entry name" value="Bact_polysacc_biosynth/exp"/>
</dbReference>
<comment type="similarity">
    <text evidence="3">Belongs to the CpsC/CapA family.</text>
</comment>
<dbReference type="InterPro" id="IPR032807">
    <property type="entry name" value="GNVR"/>
</dbReference>
<evidence type="ECO:0000256" key="10">
    <source>
        <dbReference type="ARBA" id="ARBA00023169"/>
    </source>
</evidence>
<keyword evidence="6 12" id="KW-0812">Transmembrane</keyword>
<dbReference type="InterPro" id="IPR003856">
    <property type="entry name" value="LPS_length_determ_N"/>
</dbReference>
<evidence type="ECO:0000259" key="14">
    <source>
        <dbReference type="Pfam" id="PF13807"/>
    </source>
</evidence>
<keyword evidence="5" id="KW-1003">Cell membrane</keyword>
<dbReference type="EMBL" id="JBHLZY010000020">
    <property type="protein sequence ID" value="MFB9769839.1"/>
    <property type="molecule type" value="Genomic_DNA"/>
</dbReference>
<feature type="domain" description="Polysaccharide chain length determinant N-terminal" evidence="13">
    <location>
        <begin position="11"/>
        <end position="88"/>
    </location>
</feature>
<evidence type="ECO:0000313" key="15">
    <source>
        <dbReference type="EMBL" id="MFB9769839.1"/>
    </source>
</evidence>
<feature type="transmembrane region" description="Helical" evidence="12">
    <location>
        <begin position="175"/>
        <end position="195"/>
    </location>
</feature>
<keyword evidence="9 12" id="KW-0472">Membrane</keyword>
<evidence type="ECO:0000256" key="4">
    <source>
        <dbReference type="ARBA" id="ARBA00020739"/>
    </source>
</evidence>
<reference evidence="15 16" key="1">
    <citation type="submission" date="2024-09" db="EMBL/GenBank/DDBJ databases">
        <authorList>
            <person name="Sun Q."/>
            <person name="Mori K."/>
        </authorList>
    </citation>
    <scope>NUCLEOTIDE SEQUENCE [LARGE SCALE GENOMIC DNA]</scope>
    <source>
        <strain evidence="15 16">TBRC 4576</strain>
    </source>
</reference>
<evidence type="ECO:0000256" key="11">
    <source>
        <dbReference type="ARBA" id="ARBA00045736"/>
    </source>
</evidence>
<dbReference type="Proteomes" id="UP001589691">
    <property type="component" value="Unassembled WGS sequence"/>
</dbReference>
<evidence type="ECO:0000259" key="13">
    <source>
        <dbReference type="Pfam" id="PF02706"/>
    </source>
</evidence>
<dbReference type="Pfam" id="PF02706">
    <property type="entry name" value="Wzz"/>
    <property type="match status" value="1"/>
</dbReference>
<keyword evidence="8 12" id="KW-1133">Transmembrane helix</keyword>
<comment type="caution">
    <text evidence="15">The sequence shown here is derived from an EMBL/GenBank/DDBJ whole genome shotgun (WGS) entry which is preliminary data.</text>
</comment>
<evidence type="ECO:0000256" key="5">
    <source>
        <dbReference type="ARBA" id="ARBA00022475"/>
    </source>
</evidence>
<keyword evidence="16" id="KW-1185">Reference proteome</keyword>
<comment type="subcellular location">
    <subcellularLocation>
        <location evidence="1">Cell membrane</location>
        <topology evidence="1">Multi-pass membrane protein</topology>
    </subcellularLocation>
</comment>
<proteinExistence type="inferred from homology"/>
<organism evidence="15 16">
    <name type="scientific">Lactiplantibacillus modestisalitolerans</name>
    <dbReference type="NCBI Taxonomy" id="1457219"/>
    <lineage>
        <taxon>Bacteria</taxon>
        <taxon>Bacillati</taxon>
        <taxon>Bacillota</taxon>
        <taxon>Bacilli</taxon>
        <taxon>Lactobacillales</taxon>
        <taxon>Lactobacillaceae</taxon>
        <taxon>Lactiplantibacillus</taxon>
    </lineage>
</organism>
<protein>
    <recommendedName>
        <fullName evidence="4">Capsular polysaccharide biosynthesis protein CpsC</fullName>
    </recommendedName>
</protein>
<evidence type="ECO:0000256" key="6">
    <source>
        <dbReference type="ARBA" id="ARBA00022692"/>
    </source>
</evidence>
<evidence type="ECO:0000256" key="3">
    <source>
        <dbReference type="ARBA" id="ARBA00006683"/>
    </source>
</evidence>